<dbReference type="Gene3D" id="3.40.630.30">
    <property type="match status" value="1"/>
</dbReference>
<dbReference type="PANTHER" id="PTHR46067">
    <property type="entry name" value="ACYL-COA N-ACYLTRANSFERASES (NAT) SUPERFAMILY PROTEIN"/>
    <property type="match status" value="1"/>
</dbReference>
<evidence type="ECO:0000313" key="2">
    <source>
        <dbReference type="EMBL" id="PWY78578.1"/>
    </source>
</evidence>
<feature type="domain" description="N-acetyltransferase" evidence="1">
    <location>
        <begin position="6"/>
        <end position="64"/>
    </location>
</feature>
<evidence type="ECO:0000259" key="1">
    <source>
        <dbReference type="Pfam" id="PF13302"/>
    </source>
</evidence>
<dbReference type="PANTHER" id="PTHR46067:SF27">
    <property type="entry name" value="ACYL-COA N-ACYLTRANSFERASES (NAT) SUPERFAMILY PROTEIN"/>
    <property type="match status" value="1"/>
</dbReference>
<gene>
    <name evidence="2" type="ORF">BO94DRAFT_522395</name>
</gene>
<organism evidence="2 3">
    <name type="scientific">Aspergillus sclerotioniger CBS 115572</name>
    <dbReference type="NCBI Taxonomy" id="1450535"/>
    <lineage>
        <taxon>Eukaryota</taxon>
        <taxon>Fungi</taxon>
        <taxon>Dikarya</taxon>
        <taxon>Ascomycota</taxon>
        <taxon>Pezizomycotina</taxon>
        <taxon>Eurotiomycetes</taxon>
        <taxon>Eurotiomycetidae</taxon>
        <taxon>Eurotiales</taxon>
        <taxon>Aspergillaceae</taxon>
        <taxon>Aspergillus</taxon>
        <taxon>Aspergillus subgen. Circumdati</taxon>
    </lineage>
</organism>
<dbReference type="AlphaFoldDB" id="A0A317W081"/>
<keyword evidence="2" id="KW-0012">Acyltransferase</keyword>
<dbReference type="SUPFAM" id="SSF55729">
    <property type="entry name" value="Acyl-CoA N-acyltransferases (Nat)"/>
    <property type="match status" value="1"/>
</dbReference>
<evidence type="ECO:0000313" key="3">
    <source>
        <dbReference type="Proteomes" id="UP000246702"/>
    </source>
</evidence>
<dbReference type="RefSeq" id="XP_025464887.1">
    <property type="nucleotide sequence ID" value="XM_025610180.1"/>
</dbReference>
<reference evidence="2 3" key="1">
    <citation type="submission" date="2016-12" db="EMBL/GenBank/DDBJ databases">
        <title>The genomes of Aspergillus section Nigri reveals drivers in fungal speciation.</title>
        <authorList>
            <consortium name="DOE Joint Genome Institute"/>
            <person name="Vesth T.C."/>
            <person name="Nybo J."/>
            <person name="Theobald S."/>
            <person name="Brandl J."/>
            <person name="Frisvad J.C."/>
            <person name="Nielsen K.F."/>
            <person name="Lyhne E.K."/>
            <person name="Kogle M.E."/>
            <person name="Kuo A."/>
            <person name="Riley R."/>
            <person name="Clum A."/>
            <person name="Nolan M."/>
            <person name="Lipzen A."/>
            <person name="Salamov A."/>
            <person name="Henrissat B."/>
            <person name="Wiebenga A."/>
            <person name="De Vries R.P."/>
            <person name="Grigoriev I.V."/>
            <person name="Mortensen U.H."/>
            <person name="Andersen M.R."/>
            <person name="Baker S.E."/>
        </authorList>
    </citation>
    <scope>NUCLEOTIDE SEQUENCE [LARGE SCALE GENOMIC DNA]</scope>
    <source>
        <strain evidence="2 3">CBS 115572</strain>
    </source>
</reference>
<dbReference type="InterPro" id="IPR000182">
    <property type="entry name" value="GNAT_dom"/>
</dbReference>
<dbReference type="GeneID" id="37112323"/>
<name>A0A317W081_9EURO</name>
<dbReference type="OrthoDB" id="1663137at2759"/>
<protein>
    <submittedName>
        <fullName evidence="2">Acyl-CoA N-acyltransferase</fullName>
    </submittedName>
</protein>
<dbReference type="InterPro" id="IPR016181">
    <property type="entry name" value="Acyl_CoA_acyltransferase"/>
</dbReference>
<comment type="caution">
    <text evidence="2">The sequence shown here is derived from an EMBL/GenBank/DDBJ whole genome shotgun (WGS) entry which is preliminary data.</text>
</comment>
<proteinExistence type="predicted"/>
<keyword evidence="3" id="KW-1185">Reference proteome</keyword>
<accession>A0A317W081</accession>
<dbReference type="Pfam" id="PF13302">
    <property type="entry name" value="Acetyltransf_3"/>
    <property type="match status" value="1"/>
</dbReference>
<dbReference type="GO" id="GO:0016747">
    <property type="term" value="F:acyltransferase activity, transferring groups other than amino-acyl groups"/>
    <property type="evidence" value="ECO:0007669"/>
    <property type="project" value="InterPro"/>
</dbReference>
<dbReference type="STRING" id="1450535.A0A317W081"/>
<dbReference type="EMBL" id="MSFK01000024">
    <property type="protein sequence ID" value="PWY78578.1"/>
    <property type="molecule type" value="Genomic_DNA"/>
</dbReference>
<sequence>MKYRTMKVGYWLSKSYWDHGITTAAVKAFSAWTFKTFPHLLKLKAEVFGDNTASARVLTKAGYTLEEQKRQAVEKNGVVIDLLVFGLVRDG</sequence>
<dbReference type="Proteomes" id="UP000246702">
    <property type="component" value="Unassembled WGS sequence"/>
</dbReference>
<keyword evidence="2" id="KW-0808">Transferase</keyword>